<dbReference type="Proteomes" id="UP000626026">
    <property type="component" value="Unassembled WGS sequence"/>
</dbReference>
<organism evidence="6 7">
    <name type="scientific">Teichococcus aerophilus</name>
    <dbReference type="NCBI Taxonomy" id="1224513"/>
    <lineage>
        <taxon>Bacteria</taxon>
        <taxon>Pseudomonadati</taxon>
        <taxon>Pseudomonadota</taxon>
        <taxon>Alphaproteobacteria</taxon>
        <taxon>Acetobacterales</taxon>
        <taxon>Roseomonadaceae</taxon>
        <taxon>Roseomonas</taxon>
    </lineage>
</organism>
<evidence type="ECO:0000313" key="6">
    <source>
        <dbReference type="EMBL" id="MBC9209455.1"/>
    </source>
</evidence>
<feature type="domain" description="CENP-V/GFA" evidence="5">
    <location>
        <begin position="5"/>
        <end position="135"/>
    </location>
</feature>
<dbReference type="InterPro" id="IPR006913">
    <property type="entry name" value="CENP-V/GFA"/>
</dbReference>
<protein>
    <submittedName>
        <fullName evidence="6">GFA family protein</fullName>
    </submittedName>
</protein>
<keyword evidence="3" id="KW-0862">Zinc</keyword>
<evidence type="ECO:0000256" key="3">
    <source>
        <dbReference type="ARBA" id="ARBA00022833"/>
    </source>
</evidence>
<evidence type="ECO:0000259" key="5">
    <source>
        <dbReference type="PROSITE" id="PS51891"/>
    </source>
</evidence>
<proteinExistence type="inferred from homology"/>
<name>A0ABR7RTI3_9PROT</name>
<comment type="similarity">
    <text evidence="1">Belongs to the Gfa family.</text>
</comment>
<reference evidence="6 7" key="1">
    <citation type="journal article" date="2013" name="Int. J. Syst. Evol. Microbiol.">
        <title>Roseomonas aerophila sp. nov., isolated from air.</title>
        <authorList>
            <person name="Kim S.J."/>
            <person name="Weon H.Y."/>
            <person name="Ahn J.H."/>
            <person name="Hong S.B."/>
            <person name="Seok S.J."/>
            <person name="Whang K.S."/>
            <person name="Kwon S.W."/>
        </authorList>
    </citation>
    <scope>NUCLEOTIDE SEQUENCE [LARGE SCALE GENOMIC DNA]</scope>
    <source>
        <strain evidence="6 7">NBRC 108923</strain>
    </source>
</reference>
<keyword evidence="7" id="KW-1185">Reference proteome</keyword>
<dbReference type="Gene3D" id="2.170.150.70">
    <property type="match status" value="1"/>
</dbReference>
<accession>A0ABR7RTI3</accession>
<dbReference type="PROSITE" id="PS51891">
    <property type="entry name" value="CENP_V_GFA"/>
    <property type="match status" value="1"/>
</dbReference>
<evidence type="ECO:0000256" key="2">
    <source>
        <dbReference type="ARBA" id="ARBA00022723"/>
    </source>
</evidence>
<dbReference type="PANTHER" id="PTHR33337">
    <property type="entry name" value="GFA DOMAIN-CONTAINING PROTEIN"/>
    <property type="match status" value="1"/>
</dbReference>
<sequence>MPVTLEGSCRCGAVRFTLESHTPVPYQRCYCSICRKTAGGGGYAINIMGNADTLQVQGETATYRARLEADDGEGGTTCETSSGRRHFCPRCASALWMADPSWPHLVHPFASAIDTALPVPEESVHLMLRFKAPWVQPQLGPRDACFDEYPEESIEDWHRKRGLWVE</sequence>
<gene>
    <name evidence="6" type="ORF">IBL26_21595</name>
</gene>
<dbReference type="RefSeq" id="WP_187786586.1">
    <property type="nucleotide sequence ID" value="NZ_JACTVA010000056.1"/>
</dbReference>
<evidence type="ECO:0000256" key="4">
    <source>
        <dbReference type="ARBA" id="ARBA00023239"/>
    </source>
</evidence>
<dbReference type="SUPFAM" id="SSF51316">
    <property type="entry name" value="Mss4-like"/>
    <property type="match status" value="1"/>
</dbReference>
<evidence type="ECO:0000313" key="7">
    <source>
        <dbReference type="Proteomes" id="UP000626026"/>
    </source>
</evidence>
<dbReference type="PANTHER" id="PTHR33337:SF44">
    <property type="entry name" value="DUF636 DOMAIN PROTEIN (AFU_ORTHOLOGUE AFUA_1G09754)"/>
    <property type="match status" value="1"/>
</dbReference>
<evidence type="ECO:0000256" key="1">
    <source>
        <dbReference type="ARBA" id="ARBA00005495"/>
    </source>
</evidence>
<dbReference type="EMBL" id="JACTVA010000056">
    <property type="protein sequence ID" value="MBC9209455.1"/>
    <property type="molecule type" value="Genomic_DNA"/>
</dbReference>
<dbReference type="Pfam" id="PF04828">
    <property type="entry name" value="GFA"/>
    <property type="match status" value="1"/>
</dbReference>
<keyword evidence="4" id="KW-0456">Lyase</keyword>
<keyword evidence="2" id="KW-0479">Metal-binding</keyword>
<dbReference type="InterPro" id="IPR011057">
    <property type="entry name" value="Mss4-like_sf"/>
</dbReference>
<comment type="caution">
    <text evidence="6">The sequence shown here is derived from an EMBL/GenBank/DDBJ whole genome shotgun (WGS) entry which is preliminary data.</text>
</comment>